<dbReference type="Pfam" id="PF04547">
    <property type="entry name" value="Anoctamin"/>
    <property type="match status" value="1"/>
</dbReference>
<proteinExistence type="inferred from homology"/>
<keyword evidence="7" id="KW-0325">Glycoprotein</keyword>
<comment type="caution">
    <text evidence="12">The sequence shown here is derived from an EMBL/GenBank/DDBJ whole genome shotgun (WGS) entry which is preliminary data.</text>
</comment>
<dbReference type="GO" id="GO:0005886">
    <property type="term" value="C:plasma membrane"/>
    <property type="evidence" value="ECO:0007669"/>
    <property type="project" value="UniProtKB-SubCell"/>
</dbReference>
<evidence type="ECO:0000256" key="2">
    <source>
        <dbReference type="ARBA" id="ARBA00009671"/>
    </source>
</evidence>
<feature type="transmembrane region" description="Helical" evidence="8">
    <location>
        <begin position="743"/>
        <end position="769"/>
    </location>
</feature>
<feature type="domain" description="Anoctamin transmembrane" evidence="10">
    <location>
        <begin position="371"/>
        <end position="953"/>
    </location>
</feature>
<feature type="compositionally biased region" description="Basic and acidic residues" evidence="9">
    <location>
        <begin position="976"/>
        <end position="985"/>
    </location>
</feature>
<dbReference type="PANTHER" id="PTHR12308:SF84">
    <property type="entry name" value="ANOCTAMIN"/>
    <property type="match status" value="1"/>
</dbReference>
<feature type="transmembrane region" description="Helical" evidence="8">
    <location>
        <begin position="576"/>
        <end position="596"/>
    </location>
</feature>
<evidence type="ECO:0000256" key="3">
    <source>
        <dbReference type="ARBA" id="ARBA00022475"/>
    </source>
</evidence>
<dbReference type="EMBL" id="CALNXJ010000039">
    <property type="protein sequence ID" value="CAH3144194.1"/>
    <property type="molecule type" value="Genomic_DNA"/>
</dbReference>
<feature type="compositionally biased region" description="Polar residues" evidence="9">
    <location>
        <begin position="51"/>
        <end position="64"/>
    </location>
</feature>
<keyword evidence="3" id="KW-1003">Cell membrane</keyword>
<feature type="domain" description="Anoctamin dimerisation" evidence="11">
    <location>
        <begin position="143"/>
        <end position="368"/>
    </location>
</feature>
<keyword evidence="6 8" id="KW-0472">Membrane</keyword>
<evidence type="ECO:0000256" key="6">
    <source>
        <dbReference type="ARBA" id="ARBA00023136"/>
    </source>
</evidence>
<dbReference type="Pfam" id="PF16178">
    <property type="entry name" value="Anoct_dimer"/>
    <property type="match status" value="1"/>
</dbReference>
<keyword evidence="4 8" id="KW-0812">Transmembrane</keyword>
<dbReference type="AlphaFoldDB" id="A0AAU9XCT3"/>
<name>A0AAU9XCT3_9CNID</name>
<feature type="transmembrane region" description="Helical" evidence="8">
    <location>
        <begin position="459"/>
        <end position="478"/>
    </location>
</feature>
<comment type="caution">
    <text evidence="8">Lacks conserved residue(s) required for the propagation of feature annotation.</text>
</comment>
<feature type="transmembrane region" description="Helical" evidence="8">
    <location>
        <begin position="628"/>
        <end position="647"/>
    </location>
</feature>
<evidence type="ECO:0000259" key="10">
    <source>
        <dbReference type="Pfam" id="PF04547"/>
    </source>
</evidence>
<dbReference type="PANTHER" id="PTHR12308">
    <property type="entry name" value="ANOCTAMIN"/>
    <property type="match status" value="1"/>
</dbReference>
<sequence>MAGYGPPPGPYVGFQPSVQPIGFELHQQPGHPPYDNGPGYPNPPSQDIYRPTTNEYASYPNLANPSYHHHGGGDSDNLPPVGFEGISKRQDPDVATASGIQIHEKSKESPVHPPDYNEPLERASHRVPSSSDVERGKDSDTLFFKDGKRRVDYILAYEIDTTKDREWQQKREEKRITFEQNLERANLELEAEGIEKSSNGKTAFIKIHAPWKVLIQGAEEMLMKMPIRENDLDTRDWTERCFDTIGMRNPFELRAEDLPEQPNYFTCAFRKDKLDRFLIPENQDDFFTCAQRSRIVHRILTRTQYGEKRNQIGIGRLIGNGSYTAAYPLHEGTYEIDQSNDPPRPENARQLLFDTWVKAHRWYKMQPLDHIRDYFGEKIGIYFAWLGFYTWMLLPAAIMGLVCVIYGLVRLESYIPVKDICDTSKNFPMCPRCDKRCPYWSLSDTCIYSKVAYVFDNEFTVIFAIFMSIWATMFLEFWKRRQAEIAYEWDLLGYEDEEEQPRPEYEAVAMETRLNPITKVEEPFISLGRKVPRFICSFSFIIFMLALVVIAVFAVVVYRVAVYAVLAATSDYNMGAVNMATSGTAALLNLITIMLLNKVYEKLAEILTRWEMPRTQTELEDIFSFKMYLFQFVNFYSSLFYIAFFKLSPGRPAEFNRIFGFRQEECNPAGCLFELLVQLAVIMVGKQIFNNFIEIIVPKLQNWWRRRQNIETPDLTEYTRWELDYDLTQYPVHGLFYEYLEMVIQYGFVTLFVAAFPLGPFFALINNLLEIRLDAYKFIVVFQRPMAARAQDIGIWYAILKGVTKISVVVNGFVIAFVSEFVPRLYYTLGEHNDSLEGFVNHTLSCFAVDDFPESERPSGAAAVEFPLRINSCGFNLSTCRFRGYYERPKITILNTTLPNPNAYKFSTAYWHILAAKLFFVVAFLHIVFGMTAILAWIIPDVPKEVDNQVKRENFLAREALRSADQQDSVSPVPRENSRGQDEML</sequence>
<dbReference type="InterPro" id="IPR049452">
    <property type="entry name" value="Anoctamin_TM"/>
</dbReference>
<gene>
    <name evidence="12" type="ORF">PMEA_00021076</name>
</gene>
<dbReference type="GO" id="GO:0046983">
    <property type="term" value="F:protein dimerization activity"/>
    <property type="evidence" value="ECO:0007669"/>
    <property type="project" value="InterPro"/>
</dbReference>
<evidence type="ECO:0000256" key="5">
    <source>
        <dbReference type="ARBA" id="ARBA00022989"/>
    </source>
</evidence>
<comment type="similarity">
    <text evidence="2 8">Belongs to the anoctamin family.</text>
</comment>
<evidence type="ECO:0000313" key="12">
    <source>
        <dbReference type="EMBL" id="CAH3144194.1"/>
    </source>
</evidence>
<dbReference type="GO" id="GO:0005254">
    <property type="term" value="F:chloride channel activity"/>
    <property type="evidence" value="ECO:0007669"/>
    <property type="project" value="TreeGrafter"/>
</dbReference>
<dbReference type="InterPro" id="IPR007632">
    <property type="entry name" value="Anoctamin"/>
</dbReference>
<evidence type="ECO:0000256" key="1">
    <source>
        <dbReference type="ARBA" id="ARBA00004651"/>
    </source>
</evidence>
<feature type="transmembrane region" description="Helical" evidence="8">
    <location>
        <begin position="382"/>
        <end position="409"/>
    </location>
</feature>
<evidence type="ECO:0000259" key="11">
    <source>
        <dbReference type="Pfam" id="PF16178"/>
    </source>
</evidence>
<keyword evidence="13" id="KW-1185">Reference proteome</keyword>
<evidence type="ECO:0000256" key="7">
    <source>
        <dbReference type="ARBA" id="ARBA00023180"/>
    </source>
</evidence>
<organism evidence="12 13">
    <name type="scientific">Pocillopora meandrina</name>
    <dbReference type="NCBI Taxonomy" id="46732"/>
    <lineage>
        <taxon>Eukaryota</taxon>
        <taxon>Metazoa</taxon>
        <taxon>Cnidaria</taxon>
        <taxon>Anthozoa</taxon>
        <taxon>Hexacorallia</taxon>
        <taxon>Scleractinia</taxon>
        <taxon>Astrocoeniina</taxon>
        <taxon>Pocilloporidae</taxon>
        <taxon>Pocillopora</taxon>
    </lineage>
</organism>
<evidence type="ECO:0000256" key="8">
    <source>
        <dbReference type="RuleBase" id="RU280814"/>
    </source>
</evidence>
<evidence type="ECO:0000256" key="9">
    <source>
        <dbReference type="SAM" id="MobiDB-lite"/>
    </source>
</evidence>
<evidence type="ECO:0000256" key="4">
    <source>
        <dbReference type="ARBA" id="ARBA00022692"/>
    </source>
</evidence>
<accession>A0AAU9XCT3</accession>
<dbReference type="InterPro" id="IPR032394">
    <property type="entry name" value="Anoct_dimer"/>
</dbReference>
<dbReference type="Proteomes" id="UP001159428">
    <property type="component" value="Unassembled WGS sequence"/>
</dbReference>
<evidence type="ECO:0000313" key="13">
    <source>
        <dbReference type="Proteomes" id="UP001159428"/>
    </source>
</evidence>
<protein>
    <recommendedName>
        <fullName evidence="8">Anoctamin</fullName>
    </recommendedName>
</protein>
<feature type="region of interest" description="Disordered" evidence="9">
    <location>
        <begin position="962"/>
        <end position="985"/>
    </location>
</feature>
<feature type="transmembrane region" description="Helical" evidence="8">
    <location>
        <begin position="534"/>
        <end position="556"/>
    </location>
</feature>
<reference evidence="12 13" key="1">
    <citation type="submission" date="2022-05" db="EMBL/GenBank/DDBJ databases">
        <authorList>
            <consortium name="Genoscope - CEA"/>
            <person name="William W."/>
        </authorList>
    </citation>
    <scope>NUCLEOTIDE SEQUENCE [LARGE SCALE GENOMIC DNA]</scope>
</reference>
<feature type="compositionally biased region" description="Pro residues" evidence="9">
    <location>
        <begin position="1"/>
        <end position="10"/>
    </location>
</feature>
<feature type="transmembrane region" description="Helical" evidence="8">
    <location>
        <begin position="918"/>
        <end position="939"/>
    </location>
</feature>
<keyword evidence="5 8" id="KW-1133">Transmembrane helix</keyword>
<comment type="subcellular location">
    <subcellularLocation>
        <location evidence="1">Cell membrane</location>
        <topology evidence="1">Multi-pass membrane protein</topology>
    </subcellularLocation>
    <subcellularLocation>
        <location evidence="8">Membrane</location>
        <topology evidence="8">Multi-pass membrane protein</topology>
    </subcellularLocation>
</comment>
<feature type="region of interest" description="Disordered" evidence="9">
    <location>
        <begin position="1"/>
        <end position="138"/>
    </location>
</feature>